<sequence length="114" mass="12803">MASILLVFIMFLNYGSQIFYKHHHHGDICHCNENCGCGCKGKVVVNLINSVCFDSEGCGCKKGQIVSKSPTEEGLIIVENKFSFSFRDPFLAFSEVLKFLPIQSDIFHPPEEEL</sequence>
<accession>A0A0P1MK29</accession>
<evidence type="ECO:0000313" key="2">
    <source>
        <dbReference type="EMBL" id="CUU01906.1"/>
    </source>
</evidence>
<dbReference type="Proteomes" id="UP000182200">
    <property type="component" value="Unassembled WGS sequence"/>
</dbReference>
<accession>A0A0P1LDJ3</accession>
<reference evidence="2 3" key="1">
    <citation type="submission" date="2015-11" db="EMBL/GenBank/DDBJ databases">
        <authorList>
            <person name="Zhang Y."/>
            <person name="Guo Z."/>
        </authorList>
    </citation>
    <scope>NUCLEOTIDE SEQUENCE [LARGE SCALE GENOMIC DNA]</scope>
    <source>
        <strain evidence="2">JGI-4</strain>
    </source>
</reference>
<gene>
    <name evidence="2" type="ORF">JGI4_00394</name>
    <name evidence="1" type="ORF">JGI8_02024</name>
</gene>
<dbReference type="STRING" id="1633631.GCA_001442925_00396"/>
<accession>A0A0P1MHK1</accession>
<keyword evidence="4" id="KW-1185">Reference proteome</keyword>
<dbReference type="RefSeq" id="WP_047134799.1">
    <property type="nucleotide sequence ID" value="NZ_CZVI01000052.1"/>
</dbReference>
<dbReference type="EMBL" id="CZVI01000052">
    <property type="protein sequence ID" value="CUS94640.1"/>
    <property type="molecule type" value="Genomic_DNA"/>
</dbReference>
<accession>A0A0P1LSC5</accession>
<reference evidence="1 4" key="2">
    <citation type="submission" date="2015-11" db="EMBL/GenBank/DDBJ databases">
        <authorList>
            <person name="Varghese N."/>
        </authorList>
    </citation>
    <scope>NUCLEOTIDE SEQUENCE [LARGE SCALE GENOMIC DNA]</scope>
    <source>
        <strain evidence="1 4">JGI-8</strain>
    </source>
</reference>
<evidence type="ECO:0000313" key="4">
    <source>
        <dbReference type="Proteomes" id="UP000182200"/>
    </source>
</evidence>
<accession>A0A0P1P5T0</accession>
<dbReference type="Proteomes" id="UP000182011">
    <property type="component" value="Unassembled WGS sequence"/>
</dbReference>
<organism evidence="2 3">
    <name type="scientific">Candidatus Kryptonium thompsonii</name>
    <dbReference type="NCBI Taxonomy" id="1633631"/>
    <lineage>
        <taxon>Bacteria</taxon>
        <taxon>Pseudomonadati</taxon>
        <taxon>Candidatus Kryptoniota</taxon>
        <taxon>Candidatus Kryptonium</taxon>
    </lineage>
</organism>
<accession>A0A0P1LA04</accession>
<accession>A0A0P1NZ77</accession>
<accession>A0A0P1P6F4</accession>
<name>A0A0P1LPC8_9BACT</name>
<evidence type="ECO:0000313" key="3">
    <source>
        <dbReference type="Proteomes" id="UP000182011"/>
    </source>
</evidence>
<accession>A0A0S4MSC2</accession>
<dbReference type="AlphaFoldDB" id="A0A0P1LPC8"/>
<accession>A0A0N7MU24</accession>
<dbReference type="EMBL" id="FAOP01000002">
    <property type="protein sequence ID" value="CUU01906.1"/>
    <property type="molecule type" value="Genomic_DNA"/>
</dbReference>
<accession>A0A0P1LPC8</accession>
<evidence type="ECO:0000313" key="1">
    <source>
        <dbReference type="EMBL" id="CUS94640.1"/>
    </source>
</evidence>
<accession>A0A0P1MGQ6</accession>
<proteinExistence type="predicted"/>
<protein>
    <submittedName>
        <fullName evidence="2">Uncharacterized protein</fullName>
    </submittedName>
</protein>
<accession>A0A0P1LUL3</accession>